<protein>
    <recommendedName>
        <fullName evidence="3">DUF1795 domain-containing protein</fullName>
    </recommendedName>
</protein>
<evidence type="ECO:0000313" key="1">
    <source>
        <dbReference type="EMBL" id="PWI34107.1"/>
    </source>
</evidence>
<reference evidence="1 2" key="1">
    <citation type="submission" date="2018-05" db="EMBL/GenBank/DDBJ databases">
        <title>Vibrio limimaris sp. nov., isolated from marine sediment.</title>
        <authorList>
            <person name="Li C.-M."/>
        </authorList>
    </citation>
    <scope>NUCLEOTIDE SEQUENCE [LARGE SCALE GENOMIC DNA]</scope>
    <source>
        <strain evidence="1 2">E4404</strain>
    </source>
</reference>
<dbReference type="OrthoDB" id="7063365at2"/>
<dbReference type="InterPro" id="IPR014894">
    <property type="entry name" value="DcrB/EagT6"/>
</dbReference>
<name>A0A2U3BBF0_9VIBR</name>
<proteinExistence type="predicted"/>
<dbReference type="InterPro" id="IPR016123">
    <property type="entry name" value="Mog1/PsbP_a/b/a-sand"/>
</dbReference>
<accession>A0A2U3BBF0</accession>
<gene>
    <name evidence="1" type="ORF">DI392_07905</name>
</gene>
<dbReference type="Proteomes" id="UP000245362">
    <property type="component" value="Unassembled WGS sequence"/>
</dbReference>
<evidence type="ECO:0008006" key="3">
    <source>
        <dbReference type="Google" id="ProtNLM"/>
    </source>
</evidence>
<evidence type="ECO:0000313" key="2">
    <source>
        <dbReference type="Proteomes" id="UP000245362"/>
    </source>
</evidence>
<dbReference type="Pfam" id="PF08786">
    <property type="entry name" value="DcrB"/>
    <property type="match status" value="1"/>
</dbReference>
<sequence>MNAIGEREFICGRSSNSDYYFLYTLIHETQGDAMAQFQGSGFSIYLPDSCMDASAYTFVLPYNQGFSANLTIRFEHVPDGYELEKSVKDELAALSNRLNDFTLISQNAGQREGNDGVIAVYEWGEGQARMRQRVITLLVQGDMPRKYILTTTDLVAGAEESDAVFNQILQSFALNDIQFF</sequence>
<dbReference type="Gene3D" id="3.40.1000.10">
    <property type="entry name" value="Mog1/PsbP, alpha/beta/alpha sandwich"/>
    <property type="match status" value="1"/>
</dbReference>
<dbReference type="EMBL" id="QFWT01000003">
    <property type="protein sequence ID" value="PWI34107.1"/>
    <property type="molecule type" value="Genomic_DNA"/>
</dbReference>
<dbReference type="AlphaFoldDB" id="A0A2U3BBF0"/>
<organism evidence="1 2">
    <name type="scientific">Vibrio albus</name>
    <dbReference type="NCBI Taxonomy" id="2200953"/>
    <lineage>
        <taxon>Bacteria</taxon>
        <taxon>Pseudomonadati</taxon>
        <taxon>Pseudomonadota</taxon>
        <taxon>Gammaproteobacteria</taxon>
        <taxon>Vibrionales</taxon>
        <taxon>Vibrionaceae</taxon>
        <taxon>Vibrio</taxon>
    </lineage>
</organism>
<keyword evidence="2" id="KW-1185">Reference proteome</keyword>
<comment type="caution">
    <text evidence="1">The sequence shown here is derived from an EMBL/GenBank/DDBJ whole genome shotgun (WGS) entry which is preliminary data.</text>
</comment>
<dbReference type="SUPFAM" id="SSF55724">
    <property type="entry name" value="Mog1p/PsbP-like"/>
    <property type="match status" value="1"/>
</dbReference>